<dbReference type="InterPro" id="IPR008309">
    <property type="entry name" value="YdbL"/>
</dbReference>
<evidence type="ECO:0000313" key="4">
    <source>
        <dbReference type="Proteomes" id="UP000002186"/>
    </source>
</evidence>
<dbReference type="Proteomes" id="UP000002186">
    <property type="component" value="Chromosome"/>
</dbReference>
<dbReference type="Pfam" id="PF07027">
    <property type="entry name" value="DUF1318"/>
    <property type="match status" value="1"/>
</dbReference>
<dbReference type="HOGENOM" id="CLU_1833070_0_0_4"/>
<feature type="signal peptide" evidence="1">
    <location>
        <begin position="1"/>
        <end position="30"/>
    </location>
</feature>
<organism evidence="2 4">
    <name type="scientific">Thauera aminoaromatica</name>
    <dbReference type="NCBI Taxonomy" id="164330"/>
    <lineage>
        <taxon>Bacteria</taxon>
        <taxon>Pseudomonadati</taxon>
        <taxon>Pseudomonadota</taxon>
        <taxon>Betaproteobacteria</taxon>
        <taxon>Rhodocyclales</taxon>
        <taxon>Zoogloeaceae</taxon>
        <taxon>Thauera</taxon>
    </lineage>
</organism>
<reference evidence="2 4" key="2">
    <citation type="journal article" date="2012" name="Stand. Genomic Sci.">
        <title>Complete genome sequence of Thauera aminoaromatica strain MZ1T.</title>
        <authorList>
            <person name="Jiang K."/>
            <person name="Sanseverino J."/>
            <person name="Chauhan A."/>
            <person name="Lucas S."/>
            <person name="Copeland A."/>
            <person name="Lapidus A."/>
            <person name="Del Rio T.G."/>
            <person name="Dalin E."/>
            <person name="Tice H."/>
            <person name="Bruce D."/>
            <person name="Goodwin L."/>
            <person name="Pitluck S."/>
            <person name="Sims D."/>
            <person name="Brettin T."/>
            <person name="Detter J.C."/>
            <person name="Han C."/>
            <person name="Chang Y.J."/>
            <person name="Larimer F."/>
            <person name="Land M."/>
            <person name="Hauser L."/>
            <person name="Kyrpides N.C."/>
            <person name="Mikhailova N."/>
            <person name="Moser S."/>
            <person name="Jegier P."/>
            <person name="Close D."/>
            <person name="Debruyn J.M."/>
            <person name="Wang Y."/>
            <person name="Layton A.C."/>
            <person name="Allen M.S."/>
            <person name="Sayler G.S."/>
        </authorList>
    </citation>
    <scope>NUCLEOTIDE SEQUENCE [LARGE SCALE GENOMIC DNA]</scope>
    <source>
        <strain evidence="2 4">MZ1T</strain>
    </source>
</reference>
<accession>A0A5C7S4E6</accession>
<dbReference type="EMBL" id="SSFD01000382">
    <property type="protein sequence ID" value="TXH78607.1"/>
    <property type="molecule type" value="Genomic_DNA"/>
</dbReference>
<keyword evidence="1" id="KW-0732">Signal</keyword>
<dbReference type="STRING" id="85643.Tmz1t_3028"/>
<evidence type="ECO:0000313" key="5">
    <source>
        <dbReference type="Proteomes" id="UP000321192"/>
    </source>
</evidence>
<proteinExistence type="predicted"/>
<dbReference type="EMBL" id="CP001281">
    <property type="protein sequence ID" value="ACR01626.1"/>
    <property type="molecule type" value="Genomic_DNA"/>
</dbReference>
<evidence type="ECO:0000313" key="2">
    <source>
        <dbReference type="EMBL" id="ACR01626.1"/>
    </source>
</evidence>
<dbReference type="RefSeq" id="WP_004299072.1">
    <property type="nucleotide sequence ID" value="NC_011662.2"/>
</dbReference>
<dbReference type="KEGG" id="tmz:Tmz1t_3028"/>
<dbReference type="OrthoDB" id="8526313at2"/>
<evidence type="ECO:0000313" key="3">
    <source>
        <dbReference type="EMBL" id="TXH78607.1"/>
    </source>
</evidence>
<protein>
    <submittedName>
        <fullName evidence="3">DUF1318 domain-containing protein</fullName>
    </submittedName>
</protein>
<dbReference type="Proteomes" id="UP000321192">
    <property type="component" value="Unassembled WGS sequence"/>
</dbReference>
<name>C4KB50_THASP</name>
<keyword evidence="4" id="KW-1185">Reference proteome</keyword>
<gene>
    <name evidence="2" type="ordered locus">Tmz1t_3028</name>
    <name evidence="3" type="ORF">E6Q80_22215</name>
</gene>
<evidence type="ECO:0000256" key="1">
    <source>
        <dbReference type="SAM" id="SignalP"/>
    </source>
</evidence>
<dbReference type="eggNOG" id="COG3784">
    <property type="taxonomic scope" value="Bacteria"/>
</dbReference>
<accession>C4KB50</accession>
<feature type="chain" id="PRO_5042451221" evidence="1">
    <location>
        <begin position="31"/>
        <end position="146"/>
    </location>
</feature>
<sequence length="146" mass="15668">MKSASMPSGSWAGRLAALFVGLALAFPVHAQGNLEIDTPAISALRKTMQQRHAQLAPLYASGAVGIAADGTVSLRDAAAVPLAQRAQANAAVAAENADRAALYREIARANGHPEWEAEVRRTFAQRWLERAQPGWWVQQGAAWSRK</sequence>
<reference evidence="3 5" key="3">
    <citation type="submission" date="2018-09" db="EMBL/GenBank/DDBJ databases">
        <title>Metagenome Assembled Genomes from an Advanced Water Purification Facility.</title>
        <authorList>
            <person name="Stamps B.W."/>
            <person name="Spear J.R."/>
        </authorList>
    </citation>
    <scope>NUCLEOTIDE SEQUENCE [LARGE SCALE GENOMIC DNA]</scope>
    <source>
        <strain evidence="3">Bin_27_1</strain>
    </source>
</reference>
<dbReference type="AlphaFoldDB" id="C4KB50"/>
<reference evidence="4" key="1">
    <citation type="submission" date="2009-05" db="EMBL/GenBank/DDBJ databases">
        <title>Complete sequence of chromosome of Thauera sp. MZ1T.</title>
        <authorList>
            <consortium name="US DOE Joint Genome Institute"/>
            <person name="Lucas S."/>
            <person name="Copeland A."/>
            <person name="Lapidus A."/>
            <person name="Glavina del Rio T."/>
            <person name="Dalin E."/>
            <person name="Tice H."/>
            <person name="Bruce D."/>
            <person name="Goodwin L."/>
            <person name="Pitluck S."/>
            <person name="Sims D."/>
            <person name="Brettin T."/>
            <person name="Detter J.C."/>
            <person name="Han C."/>
            <person name="Larimer F."/>
            <person name="Land M."/>
            <person name="Hauser L."/>
            <person name="Kyrpides N."/>
            <person name="Mikhailova N."/>
            <person name="Sayler G.S."/>
        </authorList>
    </citation>
    <scope>NUCLEOTIDE SEQUENCE [LARGE SCALE GENOMIC DNA]</scope>
    <source>
        <strain evidence="4">MZ1T</strain>
    </source>
</reference>